<proteinExistence type="predicted"/>
<reference evidence="1 2" key="1">
    <citation type="submission" date="2023-11" db="EMBL/GenBank/DDBJ databases">
        <title>Halocaridina rubra genome assembly.</title>
        <authorList>
            <person name="Smith C."/>
        </authorList>
    </citation>
    <scope>NUCLEOTIDE SEQUENCE [LARGE SCALE GENOMIC DNA]</scope>
    <source>
        <strain evidence="1">EP-1</strain>
        <tissue evidence="1">Whole</tissue>
    </source>
</reference>
<feature type="non-terminal residue" evidence="1">
    <location>
        <position position="239"/>
    </location>
</feature>
<evidence type="ECO:0000313" key="2">
    <source>
        <dbReference type="Proteomes" id="UP001381693"/>
    </source>
</evidence>
<protein>
    <submittedName>
        <fullName evidence="1">Uncharacterized protein</fullName>
    </submittedName>
</protein>
<sequence>MGNIDEGKHYSQDRKHKTLTCYTCEKLVKDYHVSSHLFFGTLECRECHIKFRYCDKYYTFRRSKEPRASQTCGHTKLRFTRDPFKYLDRKLIRDKARTKCKASDACAKNVVKEMKRYLDILKPLENRSPWKHAIEKLKKHVSRKRNSRIHDRCASKKPERYHYPDRDGWKQLSILHDHGSKKTEGDEQRDEEYISETKENIRHCYGNAHIPQFIEETIISQTEWSVESTSMKATDECDK</sequence>
<keyword evidence="2" id="KW-1185">Reference proteome</keyword>
<dbReference type="EMBL" id="JAXCGZ010022801">
    <property type="protein sequence ID" value="KAK7023623.1"/>
    <property type="molecule type" value="Genomic_DNA"/>
</dbReference>
<accession>A0AAN8WMP6</accession>
<evidence type="ECO:0000313" key="1">
    <source>
        <dbReference type="EMBL" id="KAK7023623.1"/>
    </source>
</evidence>
<dbReference type="AlphaFoldDB" id="A0AAN8WMP6"/>
<organism evidence="1 2">
    <name type="scientific">Halocaridina rubra</name>
    <name type="common">Hawaiian red shrimp</name>
    <dbReference type="NCBI Taxonomy" id="373956"/>
    <lineage>
        <taxon>Eukaryota</taxon>
        <taxon>Metazoa</taxon>
        <taxon>Ecdysozoa</taxon>
        <taxon>Arthropoda</taxon>
        <taxon>Crustacea</taxon>
        <taxon>Multicrustacea</taxon>
        <taxon>Malacostraca</taxon>
        <taxon>Eumalacostraca</taxon>
        <taxon>Eucarida</taxon>
        <taxon>Decapoda</taxon>
        <taxon>Pleocyemata</taxon>
        <taxon>Caridea</taxon>
        <taxon>Atyoidea</taxon>
        <taxon>Atyidae</taxon>
        <taxon>Halocaridina</taxon>
    </lineage>
</organism>
<comment type="caution">
    <text evidence="1">The sequence shown here is derived from an EMBL/GenBank/DDBJ whole genome shotgun (WGS) entry which is preliminary data.</text>
</comment>
<gene>
    <name evidence="1" type="ORF">SK128_011488</name>
</gene>
<name>A0AAN8WMP6_HALRR</name>
<dbReference type="Proteomes" id="UP001381693">
    <property type="component" value="Unassembled WGS sequence"/>
</dbReference>